<evidence type="ECO:0000313" key="1">
    <source>
        <dbReference type="EMBL" id="KAH7974510.1"/>
    </source>
</evidence>
<gene>
    <name evidence="1" type="ORF">HPB49_016354</name>
</gene>
<comment type="caution">
    <text evidence="1">The sequence shown here is derived from an EMBL/GenBank/DDBJ whole genome shotgun (WGS) entry which is preliminary data.</text>
</comment>
<sequence length="92" mass="9988">MSRKRAVLSLGEKLRIIEEAERRHGATKASIARELKIAESSLKTILANKASILENASKFGLKRKMAKEGSAREVGKGAGKVVASGAELRHQY</sequence>
<name>A0ACB8DQ05_DERSI</name>
<accession>A0ACB8DQ05</accession>
<proteinExistence type="predicted"/>
<reference evidence="1" key="1">
    <citation type="submission" date="2020-05" db="EMBL/GenBank/DDBJ databases">
        <title>Large-scale comparative analyses of tick genomes elucidate their genetic diversity and vector capacities.</title>
        <authorList>
            <person name="Jia N."/>
            <person name="Wang J."/>
            <person name="Shi W."/>
            <person name="Du L."/>
            <person name="Sun Y."/>
            <person name="Zhan W."/>
            <person name="Jiang J."/>
            <person name="Wang Q."/>
            <person name="Zhang B."/>
            <person name="Ji P."/>
            <person name="Sakyi L.B."/>
            <person name="Cui X."/>
            <person name="Yuan T."/>
            <person name="Jiang B."/>
            <person name="Yang W."/>
            <person name="Lam T.T.-Y."/>
            <person name="Chang Q."/>
            <person name="Ding S."/>
            <person name="Wang X."/>
            <person name="Zhu J."/>
            <person name="Ruan X."/>
            <person name="Zhao L."/>
            <person name="Wei J."/>
            <person name="Que T."/>
            <person name="Du C."/>
            <person name="Cheng J."/>
            <person name="Dai P."/>
            <person name="Han X."/>
            <person name="Huang E."/>
            <person name="Gao Y."/>
            <person name="Liu J."/>
            <person name="Shao H."/>
            <person name="Ye R."/>
            <person name="Li L."/>
            <person name="Wei W."/>
            <person name="Wang X."/>
            <person name="Wang C."/>
            <person name="Yang T."/>
            <person name="Huo Q."/>
            <person name="Li W."/>
            <person name="Guo W."/>
            <person name="Chen H."/>
            <person name="Zhou L."/>
            <person name="Ni X."/>
            <person name="Tian J."/>
            <person name="Zhou Y."/>
            <person name="Sheng Y."/>
            <person name="Liu T."/>
            <person name="Pan Y."/>
            <person name="Xia L."/>
            <person name="Li J."/>
            <person name="Zhao F."/>
            <person name="Cao W."/>
        </authorList>
    </citation>
    <scope>NUCLEOTIDE SEQUENCE</scope>
    <source>
        <strain evidence="1">Dsil-2018</strain>
    </source>
</reference>
<evidence type="ECO:0000313" key="2">
    <source>
        <dbReference type="Proteomes" id="UP000821865"/>
    </source>
</evidence>
<dbReference type="EMBL" id="CM023479">
    <property type="protein sequence ID" value="KAH7974510.1"/>
    <property type="molecule type" value="Genomic_DNA"/>
</dbReference>
<protein>
    <submittedName>
        <fullName evidence="1">Uncharacterized protein</fullName>
    </submittedName>
</protein>
<dbReference type="Proteomes" id="UP000821865">
    <property type="component" value="Chromosome 10"/>
</dbReference>
<keyword evidence="2" id="KW-1185">Reference proteome</keyword>
<organism evidence="1 2">
    <name type="scientific">Dermacentor silvarum</name>
    <name type="common">Tick</name>
    <dbReference type="NCBI Taxonomy" id="543639"/>
    <lineage>
        <taxon>Eukaryota</taxon>
        <taxon>Metazoa</taxon>
        <taxon>Ecdysozoa</taxon>
        <taxon>Arthropoda</taxon>
        <taxon>Chelicerata</taxon>
        <taxon>Arachnida</taxon>
        <taxon>Acari</taxon>
        <taxon>Parasitiformes</taxon>
        <taxon>Ixodida</taxon>
        <taxon>Ixodoidea</taxon>
        <taxon>Ixodidae</taxon>
        <taxon>Rhipicephalinae</taxon>
        <taxon>Dermacentor</taxon>
    </lineage>
</organism>